<dbReference type="HOGENOM" id="CLU_005688_2_0_1"/>
<dbReference type="InterPro" id="IPR046450">
    <property type="entry name" value="PA_dom_sf"/>
</dbReference>
<dbReference type="Pfam" id="PF04253">
    <property type="entry name" value="TFR_dimer"/>
    <property type="match status" value="1"/>
</dbReference>
<feature type="transmembrane region" description="Helical" evidence="2">
    <location>
        <begin position="21"/>
        <end position="39"/>
    </location>
</feature>
<evidence type="ECO:0000313" key="6">
    <source>
        <dbReference type="EMBL" id="KGK37204.1"/>
    </source>
</evidence>
<dbReference type="Gene3D" id="3.40.630.10">
    <property type="entry name" value="Zn peptidases"/>
    <property type="match status" value="1"/>
</dbReference>
<dbReference type="Gene3D" id="1.20.930.40">
    <property type="entry name" value="Transferrin receptor-like, dimerisation domain"/>
    <property type="match status" value="1"/>
</dbReference>
<keyword evidence="2" id="KW-0472">Membrane</keyword>
<dbReference type="Pfam" id="PF04389">
    <property type="entry name" value="Peptidase_M28"/>
    <property type="match status" value="1"/>
</dbReference>
<dbReference type="PANTHER" id="PTHR10404">
    <property type="entry name" value="N-ACETYLATED-ALPHA-LINKED ACIDIC DIPEPTIDASE"/>
    <property type="match status" value="1"/>
</dbReference>
<dbReference type="Gene3D" id="3.50.30.30">
    <property type="match status" value="1"/>
</dbReference>
<evidence type="ECO:0000259" key="4">
    <source>
        <dbReference type="Pfam" id="PF04253"/>
    </source>
</evidence>
<dbReference type="Proteomes" id="UP000029867">
    <property type="component" value="Unassembled WGS sequence"/>
</dbReference>
<dbReference type="AlphaFoldDB" id="A0A099NYT1"/>
<evidence type="ECO:0000313" key="7">
    <source>
        <dbReference type="Proteomes" id="UP000029867"/>
    </source>
</evidence>
<comment type="similarity">
    <text evidence="1">Belongs to the peptidase M28 family. M28B subfamily.</text>
</comment>
<evidence type="ECO:0000259" key="3">
    <source>
        <dbReference type="Pfam" id="PF02225"/>
    </source>
</evidence>
<name>A0A099NYT1_PICKU</name>
<keyword evidence="2" id="KW-0812">Transmembrane</keyword>
<keyword evidence="2" id="KW-1133">Transmembrane helix</keyword>
<dbReference type="InterPro" id="IPR036757">
    <property type="entry name" value="TFR-like_dimer_dom_sf"/>
</dbReference>
<dbReference type="PANTHER" id="PTHR10404:SF46">
    <property type="entry name" value="VACUOLAR PROTEIN SORTING-ASSOCIATED PROTEIN 70"/>
    <property type="match status" value="1"/>
</dbReference>
<comment type="caution">
    <text evidence="6">The sequence shown here is derived from an EMBL/GenBank/DDBJ whole genome shotgun (WGS) entry which is preliminary data.</text>
</comment>
<dbReference type="eggNOG" id="KOG2195">
    <property type="taxonomic scope" value="Eukaryota"/>
</dbReference>
<dbReference type="InterPro" id="IPR039373">
    <property type="entry name" value="Peptidase_M28B"/>
</dbReference>
<proteinExistence type="inferred from homology"/>
<dbReference type="GO" id="GO:0004180">
    <property type="term" value="F:carboxypeptidase activity"/>
    <property type="evidence" value="ECO:0007669"/>
    <property type="project" value="TreeGrafter"/>
</dbReference>
<dbReference type="EMBL" id="JQFK01000042">
    <property type="protein sequence ID" value="KGK37204.1"/>
    <property type="molecule type" value="Genomic_DNA"/>
</dbReference>
<feature type="domain" description="PA" evidence="3">
    <location>
        <begin position="166"/>
        <end position="228"/>
    </location>
</feature>
<dbReference type="SUPFAM" id="SSF53187">
    <property type="entry name" value="Zn-dependent exopeptidases"/>
    <property type="match status" value="1"/>
</dbReference>
<dbReference type="SUPFAM" id="SSF52025">
    <property type="entry name" value="PA domain"/>
    <property type="match status" value="1"/>
</dbReference>
<dbReference type="InterPro" id="IPR007484">
    <property type="entry name" value="Peptidase_M28"/>
</dbReference>
<reference evidence="7" key="1">
    <citation type="journal article" date="2014" name="Microb. Cell Fact.">
        <title>Exploiting Issatchenkia orientalis SD108 for succinic acid production.</title>
        <authorList>
            <person name="Xiao H."/>
            <person name="Shao Z."/>
            <person name="Jiang Y."/>
            <person name="Dole S."/>
            <person name="Zhao H."/>
        </authorList>
    </citation>
    <scope>NUCLEOTIDE SEQUENCE [LARGE SCALE GENOMIC DNA]</scope>
    <source>
        <strain evidence="7">SD108</strain>
    </source>
</reference>
<evidence type="ECO:0000256" key="1">
    <source>
        <dbReference type="ARBA" id="ARBA00005634"/>
    </source>
</evidence>
<evidence type="ECO:0000259" key="5">
    <source>
        <dbReference type="Pfam" id="PF04389"/>
    </source>
</evidence>
<dbReference type="FunFam" id="3.50.30.30:FF:000008">
    <property type="entry name" value="Glutamate carboxypeptidase 2"/>
    <property type="match status" value="1"/>
</dbReference>
<dbReference type="SUPFAM" id="SSF47672">
    <property type="entry name" value="Transferrin receptor-like dimerisation domain"/>
    <property type="match status" value="1"/>
</dbReference>
<sequence>MDIEKHTTRPHTLDKALTRRTVLYVLYSVVLVYIATSFSKYTFDREFPLVATSGVSEEYSKLILHSLETNNVGKLLYDYTRDNQLAGTNLKMVNYTLEKYKELGLQDAIVDEYTAYISYPLNQSVVLFKDNEVKYVPSLQEDTLKEDPNSYEKVPAFLGYAGNGNVTAEYVYCNYGTFEDFNKLEESGVLLKGKIAIVRYGKIFRGLKVKFAQDHGMAAVVIYTDTYDDGEVIVENGFDAYPNGPARNPSAIQRGSSQFLSVIPGDPTTPGYAIKPGEDLPREDPFISTPRIPAIPMSFKEIQPILSKLSGHGPKIDSWEDGLVKDFDYSVGPNPKYTLNVYNKQDFNISTMHNIMGKIKGKDDSKFILVGNHHDSWTPAAADPHSGSAAVLEVIRAFRDLSATGWEPRVSIVFASWDGEEYGLIGSTEFAEYYSRKLKKECIAYLNTDVASVGSILSIQSSPLLNHVLLESAKQIPYPNSTISLYDHFFQHHEKIGTLGSGSDYTVFLEHLGIPSADMGFSNDLKTAPVFQYHSLYDSYHWMSEFADPGFVFHNLLAKFLALTTLHLSTEPVIPFRTGDYAIALSEYYDNLDIPDQWNFDHVDKCHHHNSTELLESVKAKLDELKTSSAEFDVEIMNILALYEKWDSLTYWQRIKLHFRAKGVNSILQYFERHLLYGKGLNERPWFKHFAYASGRYTGYKGQELPFLAEAIEDLDRKDFFHALRHFDGLLSTLIRMTTL</sequence>
<organism evidence="6 7">
    <name type="scientific">Pichia kudriavzevii</name>
    <name type="common">Yeast</name>
    <name type="synonym">Issatchenkia orientalis</name>
    <dbReference type="NCBI Taxonomy" id="4909"/>
    <lineage>
        <taxon>Eukaryota</taxon>
        <taxon>Fungi</taxon>
        <taxon>Dikarya</taxon>
        <taxon>Ascomycota</taxon>
        <taxon>Saccharomycotina</taxon>
        <taxon>Pichiomycetes</taxon>
        <taxon>Pichiales</taxon>
        <taxon>Pichiaceae</taxon>
        <taxon>Pichia</taxon>
    </lineage>
</organism>
<evidence type="ECO:0000256" key="2">
    <source>
        <dbReference type="SAM" id="Phobius"/>
    </source>
</evidence>
<dbReference type="InterPro" id="IPR007365">
    <property type="entry name" value="TFR-like_dimer_dom"/>
</dbReference>
<dbReference type="VEuPathDB" id="FungiDB:C5L36_0E02590"/>
<dbReference type="FunFam" id="3.40.630.10:FF:000101">
    <property type="entry name" value="N-acetylated alpha-linked acidic dipeptidase like 1"/>
    <property type="match status" value="1"/>
</dbReference>
<dbReference type="CDD" id="cd08022">
    <property type="entry name" value="M28_PSMA_like"/>
    <property type="match status" value="1"/>
</dbReference>
<dbReference type="Pfam" id="PF02225">
    <property type="entry name" value="PA"/>
    <property type="match status" value="1"/>
</dbReference>
<feature type="domain" description="Transferrin receptor-like dimerisation" evidence="4">
    <location>
        <begin position="616"/>
        <end position="725"/>
    </location>
</feature>
<feature type="domain" description="Peptidase M28" evidence="5">
    <location>
        <begin position="354"/>
        <end position="541"/>
    </location>
</feature>
<evidence type="ECO:0008006" key="8">
    <source>
        <dbReference type="Google" id="ProtNLM"/>
    </source>
</evidence>
<gene>
    <name evidence="6" type="ORF">JL09_g3647</name>
</gene>
<dbReference type="InterPro" id="IPR003137">
    <property type="entry name" value="PA_domain"/>
</dbReference>
<dbReference type="CDD" id="cd02121">
    <property type="entry name" value="PA_GCPII_like"/>
    <property type="match status" value="1"/>
</dbReference>
<protein>
    <recommendedName>
        <fullName evidence="8">Vacuolar protein sorting-associated protein 70</fullName>
    </recommendedName>
</protein>
<accession>A0A099NYT1</accession>